<organism evidence="2">
    <name type="scientific">Rhizophora mucronata</name>
    <name type="common">Asiatic mangrove</name>
    <dbReference type="NCBI Taxonomy" id="61149"/>
    <lineage>
        <taxon>Eukaryota</taxon>
        <taxon>Viridiplantae</taxon>
        <taxon>Streptophyta</taxon>
        <taxon>Embryophyta</taxon>
        <taxon>Tracheophyta</taxon>
        <taxon>Spermatophyta</taxon>
        <taxon>Magnoliopsida</taxon>
        <taxon>eudicotyledons</taxon>
        <taxon>Gunneridae</taxon>
        <taxon>Pentapetalae</taxon>
        <taxon>rosids</taxon>
        <taxon>fabids</taxon>
        <taxon>Malpighiales</taxon>
        <taxon>Rhizophoraceae</taxon>
        <taxon>Rhizophora</taxon>
    </lineage>
</organism>
<evidence type="ECO:0000256" key="1">
    <source>
        <dbReference type="SAM" id="Phobius"/>
    </source>
</evidence>
<dbReference type="EMBL" id="GGEC01075693">
    <property type="protein sequence ID" value="MBX56177.1"/>
    <property type="molecule type" value="Transcribed_RNA"/>
</dbReference>
<proteinExistence type="predicted"/>
<keyword evidence="1" id="KW-0812">Transmembrane</keyword>
<protein>
    <submittedName>
        <fullName evidence="2">Uncharacterized protein</fullName>
    </submittedName>
</protein>
<dbReference type="AlphaFoldDB" id="A0A2P2PN27"/>
<name>A0A2P2PN27_RHIMU</name>
<feature type="transmembrane region" description="Helical" evidence="1">
    <location>
        <begin position="12"/>
        <end position="33"/>
    </location>
</feature>
<evidence type="ECO:0000313" key="2">
    <source>
        <dbReference type="EMBL" id="MBX56177.1"/>
    </source>
</evidence>
<keyword evidence="1" id="KW-1133">Transmembrane helix</keyword>
<reference evidence="2" key="1">
    <citation type="submission" date="2018-02" db="EMBL/GenBank/DDBJ databases">
        <title>Rhizophora mucronata_Transcriptome.</title>
        <authorList>
            <person name="Meera S.P."/>
            <person name="Sreeshan A."/>
            <person name="Augustine A."/>
        </authorList>
    </citation>
    <scope>NUCLEOTIDE SEQUENCE</scope>
    <source>
        <tissue evidence="2">Leaf</tissue>
    </source>
</reference>
<keyword evidence="1" id="KW-0472">Membrane</keyword>
<sequence length="42" mass="5019">MFLRRNDCQEKMHLYPSSFLMLLSNIAMLIQIIECLSQMSRL</sequence>
<accession>A0A2P2PN27</accession>